<feature type="region of interest" description="Disordered" evidence="1">
    <location>
        <begin position="27"/>
        <end position="79"/>
    </location>
</feature>
<evidence type="ECO:0008006" key="5">
    <source>
        <dbReference type="Google" id="ProtNLM"/>
    </source>
</evidence>
<reference evidence="3" key="2">
    <citation type="submission" date="2020-09" db="EMBL/GenBank/DDBJ databases">
        <authorList>
            <person name="Sun Q."/>
            <person name="Zhou Y."/>
        </authorList>
    </citation>
    <scope>NUCLEOTIDE SEQUENCE</scope>
    <source>
        <strain evidence="3">CGMCC 4.7278</strain>
    </source>
</reference>
<proteinExistence type="predicted"/>
<dbReference type="Proteomes" id="UP000612956">
    <property type="component" value="Unassembled WGS sequence"/>
</dbReference>
<reference evidence="3" key="1">
    <citation type="journal article" date="2014" name="Int. J. Syst. Evol. Microbiol.">
        <title>Complete genome sequence of Corynebacterium casei LMG S-19264T (=DSM 44701T), isolated from a smear-ripened cheese.</title>
        <authorList>
            <consortium name="US DOE Joint Genome Institute (JGI-PGF)"/>
            <person name="Walter F."/>
            <person name="Albersmeier A."/>
            <person name="Kalinowski J."/>
            <person name="Ruckert C."/>
        </authorList>
    </citation>
    <scope>NUCLEOTIDE SEQUENCE</scope>
    <source>
        <strain evidence="3">CGMCC 4.7278</strain>
    </source>
</reference>
<feature type="signal peptide" evidence="2">
    <location>
        <begin position="1"/>
        <end position="23"/>
    </location>
</feature>
<dbReference type="PROSITE" id="PS51257">
    <property type="entry name" value="PROKAR_LIPOPROTEIN"/>
    <property type="match status" value="1"/>
</dbReference>
<keyword evidence="2" id="KW-0732">Signal</keyword>
<evidence type="ECO:0000313" key="4">
    <source>
        <dbReference type="Proteomes" id="UP000612956"/>
    </source>
</evidence>
<comment type="caution">
    <text evidence="3">The sequence shown here is derived from an EMBL/GenBank/DDBJ whole genome shotgun (WGS) entry which is preliminary data.</text>
</comment>
<protein>
    <recommendedName>
        <fullName evidence="5">DUF732 domain-containing protein</fullName>
    </recommendedName>
</protein>
<evidence type="ECO:0000313" key="3">
    <source>
        <dbReference type="EMBL" id="GGK51615.1"/>
    </source>
</evidence>
<dbReference type="EMBL" id="BMMW01000002">
    <property type="protein sequence ID" value="GGK51615.1"/>
    <property type="molecule type" value="Genomic_DNA"/>
</dbReference>
<feature type="compositionally biased region" description="Low complexity" evidence="1">
    <location>
        <begin position="44"/>
        <end position="79"/>
    </location>
</feature>
<keyword evidence="4" id="KW-1185">Reference proteome</keyword>
<evidence type="ECO:0000256" key="2">
    <source>
        <dbReference type="SAM" id="SignalP"/>
    </source>
</evidence>
<sequence>MGTPHMKRISLVLAAAVLTAALAGCGSDDESTDANGLRKGTPGASATTTAAPTTTSKAPATTKADATTTTSAAPATPSATITCREFKTLDEAGQKLAIEAILAANPGGAFDGSPNMALSTAKLICLVPGNADKPVASAAGMRP</sequence>
<feature type="chain" id="PRO_5038513174" description="DUF732 domain-containing protein" evidence="2">
    <location>
        <begin position="24"/>
        <end position="143"/>
    </location>
</feature>
<accession>A0A917V9H4</accession>
<dbReference type="AlphaFoldDB" id="A0A917V9H4"/>
<name>A0A917V9H4_9NOCA</name>
<evidence type="ECO:0000256" key="1">
    <source>
        <dbReference type="SAM" id="MobiDB-lite"/>
    </source>
</evidence>
<gene>
    <name evidence="3" type="ORF">GCM10011591_24150</name>
</gene>
<organism evidence="3 4">
    <name type="scientific">Nocardia camponoti</name>
    <dbReference type="NCBI Taxonomy" id="1616106"/>
    <lineage>
        <taxon>Bacteria</taxon>
        <taxon>Bacillati</taxon>
        <taxon>Actinomycetota</taxon>
        <taxon>Actinomycetes</taxon>
        <taxon>Mycobacteriales</taxon>
        <taxon>Nocardiaceae</taxon>
        <taxon>Nocardia</taxon>
    </lineage>
</organism>